<evidence type="ECO:0008006" key="4">
    <source>
        <dbReference type="Google" id="ProtNLM"/>
    </source>
</evidence>
<name>A0ABY2J1V5_9MICO</name>
<dbReference type="Proteomes" id="UP000298355">
    <property type="component" value="Unassembled WGS sequence"/>
</dbReference>
<evidence type="ECO:0000313" key="2">
    <source>
        <dbReference type="EMBL" id="TFC98699.1"/>
    </source>
</evidence>
<evidence type="ECO:0000256" key="1">
    <source>
        <dbReference type="SAM" id="Phobius"/>
    </source>
</evidence>
<accession>A0ABY2J1V5</accession>
<comment type="caution">
    <text evidence="2">The sequence shown here is derived from an EMBL/GenBank/DDBJ whole genome shotgun (WGS) entry which is preliminary data.</text>
</comment>
<sequence length="157" mass="16823">MTVTPFRADYRKIPGSHTPQVPGEQTFWVAAAQGPGTQEIEWDLTSGSWSIVMSNADASPGVSVALQAGVRLGLLGPLAVGLLAIPHLLIVAAFTGRNRAALLDLILGIHRWIFRVVVYTALLRDESPPFRLDQGGADALVQHPRTQRTSGEPAPGR</sequence>
<feature type="transmembrane region" description="Helical" evidence="1">
    <location>
        <begin position="74"/>
        <end position="94"/>
    </location>
</feature>
<reference evidence="2 3" key="1">
    <citation type="submission" date="2019-03" db="EMBL/GenBank/DDBJ databases">
        <title>Genomics of glacier-inhabiting Cryobacterium strains.</title>
        <authorList>
            <person name="Liu Q."/>
            <person name="Xin Y.-H."/>
        </authorList>
    </citation>
    <scope>NUCLEOTIDE SEQUENCE [LARGE SCALE GENOMIC DNA]</scope>
    <source>
        <strain evidence="2 3">TMT4-23</strain>
    </source>
</reference>
<organism evidence="2 3">
    <name type="scientific">Cryobacterium breve</name>
    <dbReference type="NCBI Taxonomy" id="1259258"/>
    <lineage>
        <taxon>Bacteria</taxon>
        <taxon>Bacillati</taxon>
        <taxon>Actinomycetota</taxon>
        <taxon>Actinomycetes</taxon>
        <taxon>Micrococcales</taxon>
        <taxon>Microbacteriaceae</taxon>
        <taxon>Cryobacterium</taxon>
    </lineage>
</organism>
<keyword evidence="1" id="KW-0812">Transmembrane</keyword>
<keyword evidence="3" id="KW-1185">Reference proteome</keyword>
<keyword evidence="1" id="KW-1133">Transmembrane helix</keyword>
<dbReference type="EMBL" id="SOGJ01000019">
    <property type="protein sequence ID" value="TFC98699.1"/>
    <property type="molecule type" value="Genomic_DNA"/>
</dbReference>
<gene>
    <name evidence="2" type="ORF">E3O65_07440</name>
</gene>
<protein>
    <recommendedName>
        <fullName evidence="4">DUF4389 domain-containing protein</fullName>
    </recommendedName>
</protein>
<evidence type="ECO:0000313" key="3">
    <source>
        <dbReference type="Proteomes" id="UP000298355"/>
    </source>
</evidence>
<dbReference type="RefSeq" id="WP_134363111.1">
    <property type="nucleotide sequence ID" value="NZ_SOGJ01000019.1"/>
</dbReference>
<proteinExistence type="predicted"/>
<keyword evidence="1" id="KW-0472">Membrane</keyword>